<evidence type="ECO:0000313" key="9">
    <source>
        <dbReference type="Proteomes" id="UP000225972"/>
    </source>
</evidence>
<dbReference type="InterPro" id="IPR016032">
    <property type="entry name" value="Sig_transdc_resp-reg_C-effctor"/>
</dbReference>
<feature type="domain" description="Response regulatory" evidence="6">
    <location>
        <begin position="20"/>
        <end position="135"/>
    </location>
</feature>
<dbReference type="InterPro" id="IPR001867">
    <property type="entry name" value="OmpR/PhoB-type_DNA-bd"/>
</dbReference>
<evidence type="ECO:0000256" key="5">
    <source>
        <dbReference type="PROSITE-ProRule" id="PRU01091"/>
    </source>
</evidence>
<dbReference type="Gene3D" id="1.10.10.10">
    <property type="entry name" value="Winged helix-like DNA-binding domain superfamily/Winged helix DNA-binding domain"/>
    <property type="match status" value="1"/>
</dbReference>
<dbReference type="SMART" id="SM00862">
    <property type="entry name" value="Trans_reg_C"/>
    <property type="match status" value="1"/>
</dbReference>
<dbReference type="Proteomes" id="UP000225972">
    <property type="component" value="Unassembled WGS sequence"/>
</dbReference>
<reference evidence="9" key="1">
    <citation type="submission" date="2017-05" db="EMBL/GenBank/DDBJ databases">
        <authorList>
            <person name="Rodrigo-Torres L."/>
            <person name="Arahal R. D."/>
            <person name="Lucena T."/>
        </authorList>
    </citation>
    <scope>NUCLEOTIDE SEQUENCE [LARGE SCALE GENOMIC DNA]</scope>
    <source>
        <strain evidence="9">CECT 8649</strain>
    </source>
</reference>
<keyword evidence="1 4" id="KW-0597">Phosphoprotein</keyword>
<dbReference type="AlphaFoldDB" id="A0A238JA63"/>
<evidence type="ECO:0000259" key="6">
    <source>
        <dbReference type="PROSITE" id="PS50110"/>
    </source>
</evidence>
<feature type="DNA-binding region" description="OmpR/PhoB-type" evidence="5">
    <location>
        <begin position="143"/>
        <end position="242"/>
    </location>
</feature>
<keyword evidence="2" id="KW-0902">Two-component regulatory system</keyword>
<evidence type="ECO:0000313" key="8">
    <source>
        <dbReference type="EMBL" id="SMX27067.1"/>
    </source>
</evidence>
<dbReference type="EMBL" id="FXXP01000001">
    <property type="protein sequence ID" value="SMX27067.1"/>
    <property type="molecule type" value="Genomic_DNA"/>
</dbReference>
<dbReference type="SUPFAM" id="SSF52172">
    <property type="entry name" value="CheY-like"/>
    <property type="match status" value="1"/>
</dbReference>
<organism evidence="8 9">
    <name type="scientific">Pelagimonas phthalicica</name>
    <dbReference type="NCBI Taxonomy" id="1037362"/>
    <lineage>
        <taxon>Bacteria</taxon>
        <taxon>Pseudomonadati</taxon>
        <taxon>Pseudomonadota</taxon>
        <taxon>Alphaproteobacteria</taxon>
        <taxon>Rhodobacterales</taxon>
        <taxon>Roseobacteraceae</taxon>
        <taxon>Pelagimonas</taxon>
    </lineage>
</organism>
<feature type="modified residue" description="4-aspartylphosphate" evidence="4">
    <location>
        <position position="70"/>
    </location>
</feature>
<evidence type="ECO:0000256" key="4">
    <source>
        <dbReference type="PROSITE-ProRule" id="PRU00169"/>
    </source>
</evidence>
<dbReference type="SUPFAM" id="SSF46894">
    <property type="entry name" value="C-terminal effector domain of the bipartite response regulators"/>
    <property type="match status" value="1"/>
</dbReference>
<dbReference type="Pfam" id="PF00072">
    <property type="entry name" value="Response_reg"/>
    <property type="match status" value="1"/>
</dbReference>
<dbReference type="GO" id="GO:0000156">
    <property type="term" value="F:phosphorelay response regulator activity"/>
    <property type="evidence" value="ECO:0007669"/>
    <property type="project" value="TreeGrafter"/>
</dbReference>
<dbReference type="PROSITE" id="PS51755">
    <property type="entry name" value="OMPR_PHOB"/>
    <property type="match status" value="1"/>
</dbReference>
<dbReference type="GO" id="GO:0006355">
    <property type="term" value="P:regulation of DNA-templated transcription"/>
    <property type="evidence" value="ECO:0007669"/>
    <property type="project" value="InterPro"/>
</dbReference>
<dbReference type="CDD" id="cd00383">
    <property type="entry name" value="trans_reg_C"/>
    <property type="match status" value="1"/>
</dbReference>
<name>A0A238JA63_9RHOB</name>
<dbReference type="PANTHER" id="PTHR48111">
    <property type="entry name" value="REGULATOR OF RPOS"/>
    <property type="match status" value="1"/>
</dbReference>
<dbReference type="SMART" id="SM00448">
    <property type="entry name" value="REC"/>
    <property type="match status" value="1"/>
</dbReference>
<dbReference type="InterPro" id="IPR036388">
    <property type="entry name" value="WH-like_DNA-bd_sf"/>
</dbReference>
<accession>A0A238JA63</accession>
<keyword evidence="9" id="KW-1185">Reference proteome</keyword>
<gene>
    <name evidence="8" type="primary">sphR</name>
    <name evidence="8" type="ORF">TRP8649_01169</name>
</gene>
<sequence length="242" mass="27235">MGTSAEKGNTGDPEMAQLKNILLVDDDDDLREALAEQLIMTEDFEVFEADNGANAMTRAKEQIYDLIILDVGLPDTDGRELCRLMRKQGIKAPILMLTGHDTDADTILGLDAGANDYITKPFKFPVLLARIRAQLRQHEQSEDAVFTVGPYTFKPSMKLLVTDDDRKIRLTEKETNILKFLYRSTEGVVPRDTLLHEVWGYNAGVTTHTLETHIYRLRQKIEPDPSNARLLVTESGGYRLVA</sequence>
<evidence type="ECO:0000256" key="2">
    <source>
        <dbReference type="ARBA" id="ARBA00023012"/>
    </source>
</evidence>
<feature type="domain" description="OmpR/PhoB-type" evidence="7">
    <location>
        <begin position="143"/>
        <end position="242"/>
    </location>
</feature>
<dbReference type="Gene3D" id="3.40.50.2300">
    <property type="match status" value="1"/>
</dbReference>
<dbReference type="GO" id="GO:0000976">
    <property type="term" value="F:transcription cis-regulatory region binding"/>
    <property type="evidence" value="ECO:0007669"/>
    <property type="project" value="TreeGrafter"/>
</dbReference>
<dbReference type="PANTHER" id="PTHR48111:SF40">
    <property type="entry name" value="PHOSPHATE REGULON TRANSCRIPTIONAL REGULATORY PROTEIN PHOB"/>
    <property type="match status" value="1"/>
</dbReference>
<evidence type="ECO:0000259" key="7">
    <source>
        <dbReference type="PROSITE" id="PS51755"/>
    </source>
</evidence>
<dbReference type="InterPro" id="IPR039420">
    <property type="entry name" value="WalR-like"/>
</dbReference>
<proteinExistence type="predicted"/>
<dbReference type="GO" id="GO:0005829">
    <property type="term" value="C:cytosol"/>
    <property type="evidence" value="ECO:0007669"/>
    <property type="project" value="TreeGrafter"/>
</dbReference>
<dbReference type="PROSITE" id="PS50110">
    <property type="entry name" value="RESPONSE_REGULATORY"/>
    <property type="match status" value="1"/>
</dbReference>
<dbReference type="InterPro" id="IPR011006">
    <property type="entry name" value="CheY-like_superfamily"/>
</dbReference>
<dbReference type="GO" id="GO:0032993">
    <property type="term" value="C:protein-DNA complex"/>
    <property type="evidence" value="ECO:0007669"/>
    <property type="project" value="TreeGrafter"/>
</dbReference>
<dbReference type="Pfam" id="PF00486">
    <property type="entry name" value="Trans_reg_C"/>
    <property type="match status" value="1"/>
</dbReference>
<dbReference type="InterPro" id="IPR001789">
    <property type="entry name" value="Sig_transdc_resp-reg_receiver"/>
</dbReference>
<evidence type="ECO:0000256" key="1">
    <source>
        <dbReference type="ARBA" id="ARBA00022553"/>
    </source>
</evidence>
<protein>
    <submittedName>
        <fullName evidence="8">Alkaline phosphatase synthesis transcriptional regulatory protein SphR</fullName>
    </submittedName>
</protein>
<evidence type="ECO:0000256" key="3">
    <source>
        <dbReference type="ARBA" id="ARBA00023125"/>
    </source>
</evidence>
<dbReference type="Gene3D" id="6.10.250.690">
    <property type="match status" value="1"/>
</dbReference>
<keyword evidence="3 5" id="KW-0238">DNA-binding</keyword>